<feature type="signal peptide" evidence="1">
    <location>
        <begin position="1"/>
        <end position="28"/>
    </location>
</feature>
<evidence type="ECO:0000313" key="3">
    <source>
        <dbReference type="Proteomes" id="UP000265715"/>
    </source>
</evidence>
<dbReference type="Proteomes" id="UP000265715">
    <property type="component" value="Unassembled WGS sequence"/>
</dbReference>
<dbReference type="RefSeq" id="WP_147372612.1">
    <property type="nucleotide sequence ID" value="NZ_QXDL01000058.1"/>
</dbReference>
<accession>A0A399ETB8</accession>
<dbReference type="PROSITE" id="PS51257">
    <property type="entry name" value="PROKAR_LIPOPROTEIN"/>
    <property type="match status" value="1"/>
</dbReference>
<sequence>MKRQPWFVLPVVFLLSLAGCAPTTRAPAAEPPSNPPPSFRLHVTNLCSFSVRVYLDGVARGSVTPNRSLRLEGITPGEHTLLAEGLGAGQGQRLERKWLFDQDREWTLCAR</sequence>
<reference evidence="2 3" key="1">
    <citation type="submission" date="2018-08" db="EMBL/GenBank/DDBJ databases">
        <title>Meiothermus terrae DSM 26712 genome sequencing project.</title>
        <authorList>
            <person name="Da Costa M.S."/>
            <person name="Albuquerque L."/>
            <person name="Raposo P."/>
            <person name="Froufe H.J.C."/>
            <person name="Barroso C.S."/>
            <person name="Egas C."/>
        </authorList>
    </citation>
    <scope>NUCLEOTIDE SEQUENCE [LARGE SCALE GENOMIC DNA]</scope>
    <source>
        <strain evidence="2 3">DSM 26712</strain>
    </source>
</reference>
<dbReference type="EMBL" id="QXDL01000058">
    <property type="protein sequence ID" value="RIH85471.1"/>
    <property type="molecule type" value="Genomic_DNA"/>
</dbReference>
<keyword evidence="1" id="KW-0732">Signal</keyword>
<evidence type="ECO:0000313" key="2">
    <source>
        <dbReference type="EMBL" id="RIH85471.1"/>
    </source>
</evidence>
<protein>
    <recommendedName>
        <fullName evidence="4">PEGA domain protein</fullName>
    </recommendedName>
</protein>
<proteinExistence type="predicted"/>
<organism evidence="2 3">
    <name type="scientific">Calidithermus terrae</name>
    <dbReference type="NCBI Taxonomy" id="1408545"/>
    <lineage>
        <taxon>Bacteria</taxon>
        <taxon>Thermotogati</taxon>
        <taxon>Deinococcota</taxon>
        <taxon>Deinococci</taxon>
        <taxon>Thermales</taxon>
        <taxon>Thermaceae</taxon>
        <taxon>Calidithermus</taxon>
    </lineage>
</organism>
<gene>
    <name evidence="2" type="ORF">Mterra_01709</name>
</gene>
<evidence type="ECO:0000256" key="1">
    <source>
        <dbReference type="SAM" id="SignalP"/>
    </source>
</evidence>
<keyword evidence="3" id="KW-1185">Reference proteome</keyword>
<feature type="chain" id="PRO_5017239155" description="PEGA domain protein" evidence="1">
    <location>
        <begin position="29"/>
        <end position="111"/>
    </location>
</feature>
<name>A0A399ETB8_9DEIN</name>
<evidence type="ECO:0008006" key="4">
    <source>
        <dbReference type="Google" id="ProtNLM"/>
    </source>
</evidence>
<comment type="caution">
    <text evidence="2">The sequence shown here is derived from an EMBL/GenBank/DDBJ whole genome shotgun (WGS) entry which is preliminary data.</text>
</comment>
<dbReference type="AlphaFoldDB" id="A0A399ETB8"/>